<evidence type="ECO:0000256" key="5">
    <source>
        <dbReference type="ARBA" id="ARBA00070406"/>
    </source>
</evidence>
<dbReference type="EMBL" id="BMHP01000011">
    <property type="protein sequence ID" value="GGD99145.1"/>
    <property type="molecule type" value="Genomic_DNA"/>
</dbReference>
<dbReference type="Proteomes" id="UP000612456">
    <property type="component" value="Unassembled WGS sequence"/>
</dbReference>
<dbReference type="PANTHER" id="PTHR30136:SF35">
    <property type="entry name" value="HTH-TYPE TRANSCRIPTIONAL REGULATOR RV1719"/>
    <property type="match status" value="1"/>
</dbReference>
<dbReference type="GO" id="GO:0003677">
    <property type="term" value="F:DNA binding"/>
    <property type="evidence" value="ECO:0007669"/>
    <property type="project" value="UniProtKB-KW"/>
</dbReference>
<proteinExistence type="predicted"/>
<keyword evidence="3" id="KW-0804">Transcription</keyword>
<dbReference type="InterPro" id="IPR050707">
    <property type="entry name" value="HTH_MetabolicPath_Reg"/>
</dbReference>
<dbReference type="InterPro" id="IPR036390">
    <property type="entry name" value="WH_DNA-bd_sf"/>
</dbReference>
<evidence type="ECO:0000256" key="3">
    <source>
        <dbReference type="ARBA" id="ARBA00023163"/>
    </source>
</evidence>
<dbReference type="Pfam" id="PF09339">
    <property type="entry name" value="HTH_IclR"/>
    <property type="match status" value="1"/>
</dbReference>
<keyword evidence="1" id="KW-0805">Transcription regulation</keyword>
<dbReference type="InterPro" id="IPR005471">
    <property type="entry name" value="Tscrpt_reg_IclR_N"/>
</dbReference>
<dbReference type="SMART" id="SM00346">
    <property type="entry name" value="HTH_ICLR"/>
    <property type="match status" value="1"/>
</dbReference>
<dbReference type="GO" id="GO:0045892">
    <property type="term" value="P:negative regulation of DNA-templated transcription"/>
    <property type="evidence" value="ECO:0007669"/>
    <property type="project" value="TreeGrafter"/>
</dbReference>
<gene>
    <name evidence="8" type="ORF">GCM10010911_67530</name>
</gene>
<evidence type="ECO:0000256" key="2">
    <source>
        <dbReference type="ARBA" id="ARBA00023125"/>
    </source>
</evidence>
<sequence length="258" mass="29222">MTEEIKQSGTVKSADRVLDIIELLASEQEPMNLTEISRALAMPTSSIYKIIKNLLARGYLESDEQEKQFRLGYKILEVGTKYTQNTNLVNEFQYVSQRIVSEINEAVYLSIRNGKNVLYIAEKQSLQPIRFVSHLGMQLPMHATAMGKMLLSQLSDAEIEQLYPEEELGTLTENTIHERSSLIKEVSQIREEKLAYSRSESVQGVHCIAVGIKNSKGQIVAAMSISIPQSRVTDSLWDKVKELLTQAAKELSYKIYFQ</sequence>
<dbReference type="InterPro" id="IPR036388">
    <property type="entry name" value="WH-like_DNA-bd_sf"/>
</dbReference>
<dbReference type="InterPro" id="IPR014757">
    <property type="entry name" value="Tscrpt_reg_IclR_C"/>
</dbReference>
<comment type="caution">
    <text evidence="8">The sequence shown here is derived from an EMBL/GenBank/DDBJ whole genome shotgun (WGS) entry which is preliminary data.</text>
</comment>
<dbReference type="GO" id="GO:0003700">
    <property type="term" value="F:DNA-binding transcription factor activity"/>
    <property type="evidence" value="ECO:0007669"/>
    <property type="project" value="TreeGrafter"/>
</dbReference>
<dbReference type="FunFam" id="1.10.10.10:FF:000056">
    <property type="entry name" value="IclR family transcriptional regulator"/>
    <property type="match status" value="1"/>
</dbReference>
<dbReference type="Gene3D" id="3.30.450.40">
    <property type="match status" value="1"/>
</dbReference>
<evidence type="ECO:0000256" key="4">
    <source>
        <dbReference type="ARBA" id="ARBA00058938"/>
    </source>
</evidence>
<accession>A0A917E3D2</accession>
<dbReference type="AlphaFoldDB" id="A0A917E3D2"/>
<dbReference type="RefSeq" id="WP_188999865.1">
    <property type="nucleotide sequence ID" value="NZ_BMHP01000011.1"/>
</dbReference>
<feature type="domain" description="HTH iclR-type" evidence="6">
    <location>
        <begin position="11"/>
        <end position="73"/>
    </location>
</feature>
<dbReference type="Pfam" id="PF01614">
    <property type="entry name" value="IclR_C"/>
    <property type="match status" value="1"/>
</dbReference>
<evidence type="ECO:0000259" key="7">
    <source>
        <dbReference type="PROSITE" id="PS51078"/>
    </source>
</evidence>
<evidence type="ECO:0000313" key="8">
    <source>
        <dbReference type="EMBL" id="GGD99145.1"/>
    </source>
</evidence>
<reference evidence="8" key="2">
    <citation type="submission" date="2020-09" db="EMBL/GenBank/DDBJ databases">
        <authorList>
            <person name="Sun Q."/>
            <person name="Zhou Y."/>
        </authorList>
    </citation>
    <scope>NUCLEOTIDE SEQUENCE</scope>
    <source>
        <strain evidence="8">CGMCC 1.15178</strain>
    </source>
</reference>
<name>A0A917E3D2_9BACL</name>
<feature type="domain" description="IclR-ED" evidence="7">
    <location>
        <begin position="74"/>
        <end position="257"/>
    </location>
</feature>
<dbReference type="PROSITE" id="PS51077">
    <property type="entry name" value="HTH_ICLR"/>
    <property type="match status" value="1"/>
</dbReference>
<dbReference type="PROSITE" id="PS51078">
    <property type="entry name" value="ICLR_ED"/>
    <property type="match status" value="1"/>
</dbReference>
<dbReference type="Gene3D" id="1.10.10.10">
    <property type="entry name" value="Winged helix-like DNA-binding domain superfamily/Winged helix DNA-binding domain"/>
    <property type="match status" value="1"/>
</dbReference>
<reference evidence="8" key="1">
    <citation type="journal article" date="2014" name="Int. J. Syst. Evol. Microbiol.">
        <title>Complete genome sequence of Corynebacterium casei LMG S-19264T (=DSM 44701T), isolated from a smear-ripened cheese.</title>
        <authorList>
            <consortium name="US DOE Joint Genome Institute (JGI-PGF)"/>
            <person name="Walter F."/>
            <person name="Albersmeier A."/>
            <person name="Kalinowski J."/>
            <person name="Ruckert C."/>
        </authorList>
    </citation>
    <scope>NUCLEOTIDE SEQUENCE</scope>
    <source>
        <strain evidence="8">CGMCC 1.15178</strain>
    </source>
</reference>
<evidence type="ECO:0000313" key="9">
    <source>
        <dbReference type="Proteomes" id="UP000612456"/>
    </source>
</evidence>
<dbReference type="PANTHER" id="PTHR30136">
    <property type="entry name" value="HELIX-TURN-HELIX TRANSCRIPTIONAL REGULATOR, ICLR FAMILY"/>
    <property type="match status" value="1"/>
</dbReference>
<evidence type="ECO:0000259" key="6">
    <source>
        <dbReference type="PROSITE" id="PS51077"/>
    </source>
</evidence>
<dbReference type="SUPFAM" id="SSF46785">
    <property type="entry name" value="Winged helix' DNA-binding domain"/>
    <property type="match status" value="1"/>
</dbReference>
<comment type="function">
    <text evidence="4">May be an activator protein for the gylABX operon.</text>
</comment>
<keyword evidence="2" id="KW-0238">DNA-binding</keyword>
<evidence type="ECO:0000256" key="1">
    <source>
        <dbReference type="ARBA" id="ARBA00023015"/>
    </source>
</evidence>
<organism evidence="8 9">
    <name type="scientific">Paenibacillus nasutitermitis</name>
    <dbReference type="NCBI Taxonomy" id="1652958"/>
    <lineage>
        <taxon>Bacteria</taxon>
        <taxon>Bacillati</taxon>
        <taxon>Bacillota</taxon>
        <taxon>Bacilli</taxon>
        <taxon>Bacillales</taxon>
        <taxon>Paenibacillaceae</taxon>
        <taxon>Paenibacillus</taxon>
    </lineage>
</organism>
<dbReference type="SUPFAM" id="SSF55781">
    <property type="entry name" value="GAF domain-like"/>
    <property type="match status" value="1"/>
</dbReference>
<dbReference type="InterPro" id="IPR029016">
    <property type="entry name" value="GAF-like_dom_sf"/>
</dbReference>
<keyword evidence="9" id="KW-1185">Reference proteome</keyword>
<protein>
    <recommendedName>
        <fullName evidence="5">Glycerol operon regulatory protein</fullName>
    </recommendedName>
</protein>